<gene>
    <name evidence="1" type="ORF">PVK06_006436</name>
</gene>
<proteinExistence type="predicted"/>
<dbReference type="EMBL" id="JARKNE010000003">
    <property type="protein sequence ID" value="KAK5837709.1"/>
    <property type="molecule type" value="Genomic_DNA"/>
</dbReference>
<evidence type="ECO:0000313" key="1">
    <source>
        <dbReference type="EMBL" id="KAK5837709.1"/>
    </source>
</evidence>
<evidence type="ECO:0000313" key="2">
    <source>
        <dbReference type="Proteomes" id="UP001358586"/>
    </source>
</evidence>
<organism evidence="1 2">
    <name type="scientific">Gossypium arboreum</name>
    <name type="common">Tree cotton</name>
    <name type="synonym">Gossypium nanking</name>
    <dbReference type="NCBI Taxonomy" id="29729"/>
    <lineage>
        <taxon>Eukaryota</taxon>
        <taxon>Viridiplantae</taxon>
        <taxon>Streptophyta</taxon>
        <taxon>Embryophyta</taxon>
        <taxon>Tracheophyta</taxon>
        <taxon>Spermatophyta</taxon>
        <taxon>Magnoliopsida</taxon>
        <taxon>eudicotyledons</taxon>
        <taxon>Gunneridae</taxon>
        <taxon>Pentapetalae</taxon>
        <taxon>rosids</taxon>
        <taxon>malvids</taxon>
        <taxon>Malvales</taxon>
        <taxon>Malvaceae</taxon>
        <taxon>Malvoideae</taxon>
        <taxon>Gossypium</taxon>
    </lineage>
</organism>
<keyword evidence="2" id="KW-1185">Reference proteome</keyword>
<reference evidence="1 2" key="1">
    <citation type="submission" date="2023-03" db="EMBL/GenBank/DDBJ databases">
        <title>WGS of Gossypium arboreum.</title>
        <authorList>
            <person name="Yu D."/>
        </authorList>
    </citation>
    <scope>NUCLEOTIDE SEQUENCE [LARGE SCALE GENOMIC DNA]</scope>
    <source>
        <tissue evidence="1">Leaf</tissue>
    </source>
</reference>
<accession>A0ABR0QF83</accession>
<protein>
    <submittedName>
        <fullName evidence="1">Uncharacterized protein</fullName>
    </submittedName>
</protein>
<name>A0ABR0QF83_GOSAR</name>
<sequence>MVETLKSIVSARDIIHDQRWKLRRVWQLARPRTTSAARQVYDLWKNRNFNRNKVHRATRNAGGGKWD</sequence>
<comment type="caution">
    <text evidence="1">The sequence shown here is derived from an EMBL/GenBank/DDBJ whole genome shotgun (WGS) entry which is preliminary data.</text>
</comment>
<dbReference type="Proteomes" id="UP001358586">
    <property type="component" value="Chromosome 3"/>
</dbReference>